<dbReference type="AlphaFoldDB" id="A0A8X6HQU0"/>
<evidence type="ECO:0000313" key="2">
    <source>
        <dbReference type="Proteomes" id="UP000887116"/>
    </source>
</evidence>
<name>A0A8X6HQU0_TRICU</name>
<protein>
    <submittedName>
        <fullName evidence="1">Uncharacterized protein</fullName>
    </submittedName>
</protein>
<gene>
    <name evidence="1" type="ORF">TNCT_140891</name>
</gene>
<comment type="caution">
    <text evidence="1">The sequence shown here is derived from an EMBL/GenBank/DDBJ whole genome shotgun (WGS) entry which is preliminary data.</text>
</comment>
<reference evidence="1" key="1">
    <citation type="submission" date="2020-07" db="EMBL/GenBank/DDBJ databases">
        <title>Multicomponent nature underlies the extraordinary mechanical properties of spider dragline silk.</title>
        <authorList>
            <person name="Kono N."/>
            <person name="Nakamura H."/>
            <person name="Mori M."/>
            <person name="Yoshida Y."/>
            <person name="Ohtoshi R."/>
            <person name="Malay A.D."/>
            <person name="Moran D.A.P."/>
            <person name="Tomita M."/>
            <person name="Numata K."/>
            <person name="Arakawa K."/>
        </authorList>
    </citation>
    <scope>NUCLEOTIDE SEQUENCE</scope>
</reference>
<evidence type="ECO:0000313" key="1">
    <source>
        <dbReference type="EMBL" id="GFQ79397.1"/>
    </source>
</evidence>
<dbReference type="EMBL" id="BMAO01032051">
    <property type="protein sequence ID" value="GFQ79397.1"/>
    <property type="molecule type" value="Genomic_DNA"/>
</dbReference>
<keyword evidence="2" id="KW-1185">Reference proteome</keyword>
<sequence>MLRSISTKRQAKVRVRPANILACGIRADNSLLGVECCSSSVVVHAFYWFSAPLISERSALGYISFILGLCVNKFLRMCLA</sequence>
<accession>A0A8X6HQU0</accession>
<organism evidence="1 2">
    <name type="scientific">Trichonephila clavata</name>
    <name type="common">Joro spider</name>
    <name type="synonym">Nephila clavata</name>
    <dbReference type="NCBI Taxonomy" id="2740835"/>
    <lineage>
        <taxon>Eukaryota</taxon>
        <taxon>Metazoa</taxon>
        <taxon>Ecdysozoa</taxon>
        <taxon>Arthropoda</taxon>
        <taxon>Chelicerata</taxon>
        <taxon>Arachnida</taxon>
        <taxon>Araneae</taxon>
        <taxon>Araneomorphae</taxon>
        <taxon>Entelegynae</taxon>
        <taxon>Araneoidea</taxon>
        <taxon>Nephilidae</taxon>
        <taxon>Trichonephila</taxon>
    </lineage>
</organism>
<proteinExistence type="predicted"/>
<dbReference type="Proteomes" id="UP000887116">
    <property type="component" value="Unassembled WGS sequence"/>
</dbReference>